<name>A0ABR2GWD5_9EUKA</name>
<evidence type="ECO:0000313" key="4">
    <source>
        <dbReference type="Proteomes" id="UP001470230"/>
    </source>
</evidence>
<dbReference type="PANTHER" id="PTHR24006:SF827">
    <property type="entry name" value="UBIQUITIN CARBOXYL-TERMINAL HYDROLASE 34"/>
    <property type="match status" value="1"/>
</dbReference>
<dbReference type="PROSITE" id="PS50235">
    <property type="entry name" value="USP_3"/>
    <property type="match status" value="1"/>
</dbReference>
<proteinExistence type="predicted"/>
<feature type="region of interest" description="Disordered" evidence="1">
    <location>
        <begin position="1020"/>
        <end position="1052"/>
    </location>
</feature>
<dbReference type="SUPFAM" id="SSF54001">
    <property type="entry name" value="Cysteine proteinases"/>
    <property type="match status" value="1"/>
</dbReference>
<dbReference type="Gene3D" id="3.90.70.10">
    <property type="entry name" value="Cysteine proteinases"/>
    <property type="match status" value="1"/>
</dbReference>
<feature type="compositionally biased region" description="Basic and acidic residues" evidence="1">
    <location>
        <begin position="914"/>
        <end position="938"/>
    </location>
</feature>
<evidence type="ECO:0000259" key="2">
    <source>
        <dbReference type="PROSITE" id="PS50235"/>
    </source>
</evidence>
<feature type="region of interest" description="Disordered" evidence="1">
    <location>
        <begin position="910"/>
        <end position="948"/>
    </location>
</feature>
<protein>
    <submittedName>
        <fullName evidence="3">Ubiquitin carboxyl-terminal hydrolase 34</fullName>
    </submittedName>
</protein>
<keyword evidence="3" id="KW-0378">Hydrolase</keyword>
<feature type="domain" description="USP" evidence="2">
    <location>
        <begin position="1387"/>
        <end position="1702"/>
    </location>
</feature>
<feature type="compositionally biased region" description="Low complexity" evidence="1">
    <location>
        <begin position="1039"/>
        <end position="1052"/>
    </location>
</feature>
<evidence type="ECO:0000313" key="3">
    <source>
        <dbReference type="EMBL" id="KAK8838225.1"/>
    </source>
</evidence>
<dbReference type="InterPro" id="IPR028889">
    <property type="entry name" value="USP"/>
</dbReference>
<dbReference type="EMBL" id="JAPFFF010000056">
    <property type="protein sequence ID" value="KAK8838225.1"/>
    <property type="molecule type" value="Genomic_DNA"/>
</dbReference>
<feature type="compositionally biased region" description="Polar residues" evidence="1">
    <location>
        <begin position="939"/>
        <end position="948"/>
    </location>
</feature>
<dbReference type="InterPro" id="IPR038765">
    <property type="entry name" value="Papain-like_cys_pep_sf"/>
</dbReference>
<reference evidence="3 4" key="1">
    <citation type="submission" date="2024-04" db="EMBL/GenBank/DDBJ databases">
        <title>Tritrichomonas musculus Genome.</title>
        <authorList>
            <person name="Alves-Ferreira E."/>
            <person name="Grigg M."/>
            <person name="Lorenzi H."/>
            <person name="Galac M."/>
        </authorList>
    </citation>
    <scope>NUCLEOTIDE SEQUENCE [LARGE SCALE GENOMIC DNA]</scope>
    <source>
        <strain evidence="3 4">EAF2021</strain>
    </source>
</reference>
<feature type="region of interest" description="Disordered" evidence="1">
    <location>
        <begin position="965"/>
        <end position="988"/>
    </location>
</feature>
<feature type="compositionally biased region" description="Polar residues" evidence="1">
    <location>
        <begin position="1020"/>
        <end position="1035"/>
    </location>
</feature>
<keyword evidence="4" id="KW-1185">Reference proteome</keyword>
<dbReference type="Proteomes" id="UP001470230">
    <property type="component" value="Unassembled WGS sequence"/>
</dbReference>
<dbReference type="PROSITE" id="PS00972">
    <property type="entry name" value="USP_1"/>
    <property type="match status" value="1"/>
</dbReference>
<evidence type="ECO:0000256" key="1">
    <source>
        <dbReference type="SAM" id="MobiDB-lite"/>
    </source>
</evidence>
<gene>
    <name evidence="3" type="ORF">M9Y10_035645</name>
</gene>
<dbReference type="PANTHER" id="PTHR24006">
    <property type="entry name" value="UBIQUITIN CARBOXYL-TERMINAL HYDROLASE"/>
    <property type="match status" value="1"/>
</dbReference>
<organism evidence="3 4">
    <name type="scientific">Tritrichomonas musculus</name>
    <dbReference type="NCBI Taxonomy" id="1915356"/>
    <lineage>
        <taxon>Eukaryota</taxon>
        <taxon>Metamonada</taxon>
        <taxon>Parabasalia</taxon>
        <taxon>Tritrichomonadida</taxon>
        <taxon>Tritrichomonadidae</taxon>
        <taxon>Tritrichomonas</taxon>
    </lineage>
</organism>
<dbReference type="Pfam" id="PF00443">
    <property type="entry name" value="UCH"/>
    <property type="match status" value="1"/>
</dbReference>
<dbReference type="InterPro" id="IPR050164">
    <property type="entry name" value="Peptidase_C19"/>
</dbReference>
<dbReference type="InterPro" id="IPR001394">
    <property type="entry name" value="Peptidase_C19_UCH"/>
</dbReference>
<dbReference type="GO" id="GO:0016787">
    <property type="term" value="F:hydrolase activity"/>
    <property type="evidence" value="ECO:0007669"/>
    <property type="project" value="UniProtKB-KW"/>
</dbReference>
<accession>A0ABR2GWD5</accession>
<sequence>MTNIQIRGDISDFRTLLFNAINKKDNSSGVLNTLRAYQKSIYRNSTLPEPFQSETDNFLNDLSAKVISFILGSDMNTLSSDMKKEISDLFGKILKGYTKIFVHFIDIDYYNPFFSSVLKIFDLQSAFYNSTSKSSYFGGIQNSPYYTLIIDFLLASNILEKITIFFNNVQEPKFPLFYFLLNFLSTTNDHFPSSQYKKCLESATSKIVAICQTLEGNELRDVDEKNIHNSLLLLNKLNQYSMNDVVAGLIVRIDIKFAKSTFLKKRFAGLSTIRLFMNQNVSRKKSICTLIYSEKVLEEILKDFHHQLVNDFVALMNEMIFQGFDEIKNLCDFWEVCLNQHSSTIEIFFKGLYDLTRTLPEEYMYILYTKIIDTKKYPDSCLNFLFRIIYRMNDNQRSMIYESLERFYFSNDYQPSSENQIISSMCAYIPSNHSFCQKILEKALNMIENNSHLTLSLNLLMASCNRIRSDQANKYFEMVTAHISGENSIQFLPLLQQIIFQLNRPLSNEQFQRLLEITIVHFTSHDSFIVAQICDFYEKLLRHSTSEIFTVEMLKNLFQILCKLNPISSPVFEIIKMLFIDCNNYNNYMNTYRAQYHNNSNAVSHSNSKHDLYGLNELWNLLFQTKDKYWIKFISKTESVSNIIDICMKNYKNSASLATLYYIIHSIEDSLNKDMMNIPSNIYIDPEETATIEVTGELVQRLCVSKYLSYNALLHRIALILNRKFDYLVFEEDGRSIANRDLHVKDGITINVRCLYGYSTTMCDDIHVSKLPSRLLMNEKYSSVLFNLLNDKQLGKHALKILNEMPTLEKEKIVFTEKQDNDNESEYKYEFDWESYLSLNDPLLLNYHLNIIGNNVAVGKEEWIKMFFETGGALKVVNLAVSEESYSCIVSQNCGNGYIIKNNDNQNSINISKSSDETTKDTSQNTKERSIVIDDQNSKENTINDQTNKENIINDQNSKENIINDQTNKENTINDQTNKENIINDQNSKENIINDQTNKENTINDQTNKENIINNQTSKENIINNQTSKESIISDQNSKENISNSSSSNNQIKINDSNSSFIDQIRTDYSTSSFIDTNAPDGSKVSSIQKVWNTPDYNFNINFYLLLLRVARRILEVPYKEYAEQLIKSFDSQQIPDFSRLIVNAGSQTNNNINVISNMLYILQSLTQYGTLTASESANFDSLLDMTLFSPSEKIKRTIFQIIQNAPPISYQDILLPLLPKAFKMNSVDYFMLLYPVTLETNDPVSIWNKLIDLLSVHFVPAKSLSILDKLKFSIPSTQLSNGLFNVLNVLVDRIDQQIKQQTLQNLEEIPRITELFNFLVNEILLNTMKYFEITKELVNLLINLLSKKPSLGKDVIIRLKEVREARKEIQTNSDFQPNMSSRAKYKGLRNLGATCYMASLLQQLFAIPIFRDSLLNMSLQLDADEDNEKWLIELQYLFLKMLLFPSSDIDPTSFVKCWKGWDDKPINPREQQDAIEFLQMFLDRIEGKVPITKSLFKGVILHHTDGVDCDFHQNINEEYVNIPLEVKGHINVSQSFDTYRSPDRFDGNNQYRTDEFGLIDVIQTHRILTPSPQLIITLKRFEYNLSTMIREKVNTEYSFPTTLDLSPIMVDGSKKVMYDLYGVVVHMGSAQGGHYISHIKEDDGNWYIFNDRKVTIENQNAMLSASYGGSSSTQIWDDEAKTYITTTFDKGSAYLLFYRKSDYDFNSEVLESVPSSLLERLLKEIKCEILKKLESSQEYLRFVSQICVDSQFLLSFFEDSNFSIESLSTLTGKCIENCSSNPSFASEILKNIDQHISVILSDKSTSETRQMYSSIICSAMDFSPIEESQELIDKFLIKIRDEADSILKYYEAFPEFFNIFEHYFNRFQELKKEKTLNDESLSLLKNEDLMVKIWINSFNTFIIRCLDNPFVRENGDFSAVFNILSNILKNNIDEGPLLKPIHNKQSISTFLCSKTNADSYTSLLVLLIQKQFLQIDEIYFILNVNDSVFLTSRLFICCLADVTNNGENYRSNLITFCNEKGQNYLLSFLMEVSSLAILFKKEISLSFFALSTIWINNWLFHKSKEIRAATLLVFKSFSKPSNIITDVNQKGIYYGIYKSLISTLPHLKSVTLSLLKMNESYKITSDELYRQLPTEEFFSLLTWSIKSGSFYKEITQNGKQLGEICSTFGTYTSEYPNIHLMSFVYQIIDEDNSKEFFKDETLGLFLKGLTKIYFNDINNDPKTTILAHFIRIIPDDRCEELFNTKFFQKVIKYIFAGEIGMIVRKKIKKNIKKLQNPEVFAKNVFQTLQCTSSLSEVCRISWILLKEIPALADIFESLGCRQCVWEIAVRHIHYIRTIPLIRSSTANLYTSIPQIAKITSPSDLVIFPALKLLGIFNKSYTATNKEKSSFFSGNYVTWLANQWDKTSIPFSSIFQVAFANTNIEFGQSGPFVFMESLIQFPIMKFASNIYSMSQQFHRSINSNTNNNNNSSTNNSYFYMGGIVLKAPSKAQKASARFVVSLFDKIALNTAAQTEITDYLIDEFLKSIKSYTLNNTNNNNNNKNCQTPKVSIAALEILSLKLADTVENLAKNDSKKITKDVNYILSTTNDPLMLNKGMTNLGISLYLIHKDKMQINEWKANATRILSRILKDMLISSSANNSNAFVSMLNNDNDVINVMNFIDLIDANCDMKKTVLLLSKEDLNAVLILLKDQKSDLSLRIIQLIQKFLR</sequence>
<dbReference type="InterPro" id="IPR018200">
    <property type="entry name" value="USP_CS"/>
</dbReference>
<dbReference type="PROSITE" id="PS00973">
    <property type="entry name" value="USP_2"/>
    <property type="match status" value="1"/>
</dbReference>
<comment type="caution">
    <text evidence="3">The sequence shown here is derived from an EMBL/GenBank/DDBJ whole genome shotgun (WGS) entry which is preliminary data.</text>
</comment>